<feature type="compositionally biased region" description="Basic and acidic residues" evidence="4">
    <location>
        <begin position="418"/>
        <end position="433"/>
    </location>
</feature>
<feature type="region of interest" description="Disordered" evidence="4">
    <location>
        <begin position="723"/>
        <end position="764"/>
    </location>
</feature>
<dbReference type="Proteomes" id="UP000664521">
    <property type="component" value="Unassembled WGS sequence"/>
</dbReference>
<dbReference type="InterPro" id="IPR024545">
    <property type="entry name" value="Mto1-like_Mto2p-bd"/>
</dbReference>
<evidence type="ECO:0000256" key="3">
    <source>
        <dbReference type="SAM" id="Coils"/>
    </source>
</evidence>
<feature type="domain" description="Mto1-like Mto2p-binding" evidence="6">
    <location>
        <begin position="1395"/>
        <end position="1445"/>
    </location>
</feature>
<dbReference type="Pfam" id="PF12808">
    <property type="entry name" value="Mto2_bdg"/>
    <property type="match status" value="1"/>
</dbReference>
<feature type="compositionally biased region" description="Basic and acidic residues" evidence="4">
    <location>
        <begin position="77"/>
        <end position="88"/>
    </location>
</feature>
<dbReference type="PANTHER" id="PTHR34707">
    <property type="entry name" value="VIMENTIN-TYPE INTERMEDIATE FILAMENT-ASSOCIATED COILED-COIL PROTEIN"/>
    <property type="match status" value="1"/>
</dbReference>
<organism evidence="7 8">
    <name type="scientific">Heterodermia speciosa</name>
    <dbReference type="NCBI Taxonomy" id="116794"/>
    <lineage>
        <taxon>Eukaryota</taxon>
        <taxon>Fungi</taxon>
        <taxon>Dikarya</taxon>
        <taxon>Ascomycota</taxon>
        <taxon>Pezizomycotina</taxon>
        <taxon>Lecanoromycetes</taxon>
        <taxon>OSLEUM clade</taxon>
        <taxon>Lecanoromycetidae</taxon>
        <taxon>Caliciales</taxon>
        <taxon>Physciaceae</taxon>
        <taxon>Heterodermia</taxon>
    </lineage>
</organism>
<keyword evidence="8" id="KW-1185">Reference proteome</keyword>
<name>A0A8H3FLZ9_9LECA</name>
<dbReference type="PANTHER" id="PTHR34707:SF1">
    <property type="entry name" value="VIMENTIN-TYPE INTERMEDIATE FILAMENT-ASSOCIATED COILED-COIL PROTEIN"/>
    <property type="match status" value="1"/>
</dbReference>
<feature type="region of interest" description="Disordered" evidence="4">
    <location>
        <begin position="636"/>
        <end position="668"/>
    </location>
</feature>
<dbReference type="OrthoDB" id="10255000at2759"/>
<feature type="compositionally biased region" description="Polar residues" evidence="4">
    <location>
        <begin position="1132"/>
        <end position="1146"/>
    </location>
</feature>
<keyword evidence="3" id="KW-0175">Coiled coil</keyword>
<feature type="compositionally biased region" description="Low complexity" evidence="4">
    <location>
        <begin position="339"/>
        <end position="351"/>
    </location>
</feature>
<dbReference type="Pfam" id="PF07989">
    <property type="entry name" value="Cnn_1N"/>
    <property type="match status" value="1"/>
</dbReference>
<feature type="compositionally biased region" description="Polar residues" evidence="4">
    <location>
        <begin position="436"/>
        <end position="445"/>
    </location>
</feature>
<feature type="region of interest" description="Disordered" evidence="4">
    <location>
        <begin position="1"/>
        <end position="393"/>
    </location>
</feature>
<gene>
    <name evidence="7" type="primary">ORF1</name>
    <name evidence="7" type="ORF">HETSPECPRED_005328</name>
</gene>
<feature type="compositionally biased region" description="Polar residues" evidence="4">
    <location>
        <begin position="740"/>
        <end position="755"/>
    </location>
</feature>
<feature type="coiled-coil region" evidence="3">
    <location>
        <begin position="674"/>
        <end position="715"/>
    </location>
</feature>
<evidence type="ECO:0000313" key="8">
    <source>
        <dbReference type="Proteomes" id="UP000664521"/>
    </source>
</evidence>
<feature type="compositionally biased region" description="Polar residues" evidence="4">
    <location>
        <begin position="108"/>
        <end position="120"/>
    </location>
</feature>
<feature type="coiled-coil region" evidence="3">
    <location>
        <begin position="868"/>
        <end position="930"/>
    </location>
</feature>
<dbReference type="InterPro" id="IPR012943">
    <property type="entry name" value="Cnn_1N"/>
</dbReference>
<dbReference type="GO" id="GO:0005815">
    <property type="term" value="C:microtubule organizing center"/>
    <property type="evidence" value="ECO:0007669"/>
    <property type="project" value="InterPro"/>
</dbReference>
<evidence type="ECO:0000256" key="2">
    <source>
        <dbReference type="ARBA" id="ARBA00022490"/>
    </source>
</evidence>
<feature type="compositionally biased region" description="Polar residues" evidence="4">
    <location>
        <begin position="129"/>
        <end position="165"/>
    </location>
</feature>
<feature type="region of interest" description="Disordered" evidence="4">
    <location>
        <begin position="1123"/>
        <end position="1152"/>
    </location>
</feature>
<comment type="subcellular location">
    <subcellularLocation>
        <location evidence="1">Cytoplasm</location>
    </subcellularLocation>
</comment>
<feature type="coiled-coil region" evidence="3">
    <location>
        <begin position="1153"/>
        <end position="1180"/>
    </location>
</feature>
<dbReference type="GO" id="GO:0005737">
    <property type="term" value="C:cytoplasm"/>
    <property type="evidence" value="ECO:0007669"/>
    <property type="project" value="UniProtKB-SubCell"/>
</dbReference>
<dbReference type="EMBL" id="CAJPDS010000033">
    <property type="protein sequence ID" value="CAF9923451.1"/>
    <property type="molecule type" value="Genomic_DNA"/>
</dbReference>
<proteinExistence type="predicted"/>
<feature type="compositionally biased region" description="Polar residues" evidence="4">
    <location>
        <begin position="235"/>
        <end position="248"/>
    </location>
</feature>
<accession>A0A8H3FLZ9</accession>
<feature type="coiled-coil region" evidence="3">
    <location>
        <begin position="966"/>
        <end position="1057"/>
    </location>
</feature>
<feature type="domain" description="Centrosomin N-terminal motif 1" evidence="5">
    <location>
        <begin position="448"/>
        <end position="519"/>
    </location>
</feature>
<feature type="compositionally biased region" description="Basic and acidic residues" evidence="4">
    <location>
        <begin position="649"/>
        <end position="660"/>
    </location>
</feature>
<dbReference type="GO" id="GO:0045098">
    <property type="term" value="C:type III intermediate filament"/>
    <property type="evidence" value="ECO:0007669"/>
    <property type="project" value="TreeGrafter"/>
</dbReference>
<feature type="coiled-coil region" evidence="3">
    <location>
        <begin position="506"/>
        <end position="533"/>
    </location>
</feature>
<keyword evidence="2" id="KW-0963">Cytoplasm</keyword>
<protein>
    <submittedName>
        <fullName evidence="7">Anucleate primary sterigmata protein B</fullName>
    </submittedName>
</protein>
<evidence type="ECO:0000259" key="6">
    <source>
        <dbReference type="Pfam" id="PF12808"/>
    </source>
</evidence>
<evidence type="ECO:0000313" key="7">
    <source>
        <dbReference type="EMBL" id="CAF9923451.1"/>
    </source>
</evidence>
<feature type="coiled-coil region" evidence="3">
    <location>
        <begin position="1257"/>
        <end position="1313"/>
    </location>
</feature>
<feature type="region of interest" description="Disordered" evidence="4">
    <location>
        <begin position="414"/>
        <end position="445"/>
    </location>
</feature>
<reference evidence="7" key="1">
    <citation type="submission" date="2021-03" db="EMBL/GenBank/DDBJ databases">
        <authorList>
            <person name="Tagirdzhanova G."/>
        </authorList>
    </citation>
    <scope>NUCLEOTIDE SEQUENCE</scope>
</reference>
<feature type="compositionally biased region" description="Polar residues" evidence="4">
    <location>
        <begin position="46"/>
        <end position="65"/>
    </location>
</feature>
<feature type="region of interest" description="Disordered" evidence="4">
    <location>
        <begin position="1318"/>
        <end position="1372"/>
    </location>
</feature>
<evidence type="ECO:0000259" key="5">
    <source>
        <dbReference type="Pfam" id="PF07989"/>
    </source>
</evidence>
<evidence type="ECO:0000256" key="4">
    <source>
        <dbReference type="SAM" id="MobiDB-lite"/>
    </source>
</evidence>
<evidence type="ECO:0000256" key="1">
    <source>
        <dbReference type="ARBA" id="ARBA00004496"/>
    </source>
</evidence>
<feature type="compositionally biased region" description="Basic and acidic residues" evidence="4">
    <location>
        <begin position="221"/>
        <end position="234"/>
    </location>
</feature>
<feature type="compositionally biased region" description="Low complexity" evidence="4">
    <location>
        <begin position="287"/>
        <end position="301"/>
    </location>
</feature>
<sequence>MASSIDIPLRPKVSRQLSRVPGGFDDTDDDLSPVDMQRGHLEKNLAESSATEQDNNSIITASSETGGIALPEEASTLEEREIRKRLMDEDSTFLPPLSPFTGSGRYDTLTSGSFRSTPDTVTEKHRVNEQLSDDNSPTTSMQQPIRQSPRAGQTPASPDTPTGLYQTPAPGREESPQESMSSSPTAQAVSRRPSRPISMTSIAAYKLAEDEKQFVQPQEPKPVDGEETPRESRSRQSPLSQHNETPTPRQMAFDDLNSGVDGDTESMDLDSNRSRKRPKFLSSRVATQTSSFSTFTTTSTQGDNDVDVGADYALQTGGAAPFGGSTSTRPRMDYSRTTSLGSMASGLSGLSDDGRMGPRAGMEPGMQTLSEEGASTVREEGSFAPTTPRVVSNSTEIPTDTVLAQRVKDVEVPASAIREYRDRHRPSSPDKRTAAPTPSISRNGRNLTLKEQSGTIDRLTKENFDLKMKITFLNDSLNKRSPEGVASLVNENADLKAAKVTSAKEARDLKRSIRDLERTLRRREAELDEVARNAVKEAPTGTFEQDVSSPEMDELVYLRDRVVSYDVEIEKVRHEKYEQKRETDKLARLLDYRRSHGTDAAVQEEINMWKDQCDSEAARREQADEEVQRLKEQIWQLENGHPSSNGFHQKRDSGKEHDETGASEASTGTIYDTVDRLQHDNDSLRREVAAQMSMLTSRNREKQILDQEIEELRLAARREGPRSLAGDSALDRLNPRFQGRPTSRASNATRTTQMSDAEREGYESKNAELRDLNSALNIEIQDITRALDSCLEELEQVDSAKLDMQDLQLKYDREIAVATQDLRGLQAERDEALKLQYDVELQYQELERTAHDKITSLMQEMEDKDQDLNDFDIELKNRDDALNELNNQMRHTRENFAHLEEVMKGKEREIDELAEENQTAHDDYQKLQSQHRELMGTSDLFHVQNESHQKEIKFLREEQDGDKIKIGNLQAELTSLRDRAKELENRLAQEKHQWEVIDSKEKRELQKIMDDLNHEVSDGKAECRDLKEKLQSREVEVTTYKERLLELESNLREVLGEPNGTRSSLLTAITKLQKELESTATDLDLTKDTLSQKETLLRNRDALLESHGLESKKLSDLLDRERHARRADKAQQEQWQKSHQHTTRTVTQKDQRITELEHDRQSIRKKMSTMESQYKDQLQERNQLLLNLWTRLAPMCGSDWQHQNNLVNNHVPTLEVVSSQLPGFSKNLFAATKTIEGLMMGFKGRIRNVERDLWKEYQQLEANLDARIQRIDKLEATVQSNRVSGTFSAAPEIAKLRGENRLLKSEIAGLQKQEGQVRAARSGYSSTTRVGSVNGGSSLAAPPPSLSRSYTSSHIETLERTGPHRSSSSSTTATLANLVPSAQLTSQPIEPSQQRWMHRLKELERRLKAEREARLLDRTAARKRLEEGMEVNEMLKGELERERGRKGR</sequence>
<comment type="caution">
    <text evidence="7">The sequence shown here is derived from an EMBL/GenBank/DDBJ whole genome shotgun (WGS) entry which is preliminary data.</text>
</comment>